<evidence type="ECO:0000313" key="1">
    <source>
        <dbReference type="EMBL" id="KAG9224209.1"/>
    </source>
</evidence>
<proteinExistence type="predicted"/>
<keyword evidence="2" id="KW-1185">Reference proteome</keyword>
<protein>
    <submittedName>
        <fullName evidence="1">Uncharacterized protein</fullName>
    </submittedName>
</protein>
<evidence type="ECO:0000313" key="2">
    <source>
        <dbReference type="Proteomes" id="UP000824881"/>
    </source>
</evidence>
<sequence length="537" mass="59930">MKAIFLPVGSRGLDGSGNRLHFGDRTVAKGYIRSRSEDMIIDGDGEDFHQLTLPHIALVGTYSDGFVKALQVDNFDVERCDTIPDPKTCASALTVLALTDGDNALSENDINVLLRARTVLALFRPSRALLETVHKVTNTPIDIPSLELADELPLLVYMANGVVHITSNNIPSEAKVHELVQSALEKDGKTPLDESFSVSTMAVEPHEQAVLSISRAVSAAQSLRAFVSNLDPPTGVIGFKKGTLDNTTRITITWLAWRRDGQYNVTTTDPAYIQKYDLNWYTDFYSYATGTDCRGKTASEFTNAGGVVYTVAIDRGSLRRSSDGAPRFLGPTSGYCGYYFVDCHRTGNHAGSSMRMLSYQPRGLDSQSGTTYNYSIDFQQDMQMFNNNGNSTYTFKAQYSNGFGLDRFQQHQLQDSAGVDFSVDYKDYYDHWVDPEFDTQTWWNPGVYEKVNREGWEHWIVREYLPADNIPINGLTLFSSSVGKHTLTSKYRSSFSAFKSNAWRTTSDDSTTHFQVAWTSYSNGSGWSRTLDLTWSL</sequence>
<dbReference type="Proteomes" id="UP000824881">
    <property type="component" value="Unassembled WGS sequence"/>
</dbReference>
<gene>
    <name evidence="1" type="ORF">CCMSSC00406_0004708</name>
</gene>
<dbReference type="EMBL" id="WQMT02000004">
    <property type="protein sequence ID" value="KAG9224209.1"/>
    <property type="molecule type" value="Genomic_DNA"/>
</dbReference>
<name>A0ACB7J2F5_PLECO</name>
<reference evidence="1 2" key="1">
    <citation type="journal article" date="2021" name="Appl. Environ. Microbiol.">
        <title>Genetic linkage and physical mapping for an oyster mushroom Pleurotus cornucopiae and QTL analysis for the trait cap color.</title>
        <authorList>
            <person name="Zhang Y."/>
            <person name="Gao W."/>
            <person name="Sonnenberg A."/>
            <person name="Chen Q."/>
            <person name="Zhang J."/>
            <person name="Huang C."/>
        </authorList>
    </citation>
    <scope>NUCLEOTIDE SEQUENCE [LARGE SCALE GENOMIC DNA]</scope>
    <source>
        <strain evidence="1">CCMSSC00406</strain>
    </source>
</reference>
<comment type="caution">
    <text evidence="1">The sequence shown here is derived from an EMBL/GenBank/DDBJ whole genome shotgun (WGS) entry which is preliminary data.</text>
</comment>
<organism evidence="1 2">
    <name type="scientific">Pleurotus cornucopiae</name>
    <name type="common">Cornucopia mushroom</name>
    <dbReference type="NCBI Taxonomy" id="5321"/>
    <lineage>
        <taxon>Eukaryota</taxon>
        <taxon>Fungi</taxon>
        <taxon>Dikarya</taxon>
        <taxon>Basidiomycota</taxon>
        <taxon>Agaricomycotina</taxon>
        <taxon>Agaricomycetes</taxon>
        <taxon>Agaricomycetidae</taxon>
        <taxon>Agaricales</taxon>
        <taxon>Pleurotineae</taxon>
        <taxon>Pleurotaceae</taxon>
        <taxon>Pleurotus</taxon>
    </lineage>
</organism>
<accession>A0ACB7J2F5</accession>